<dbReference type="AlphaFoldDB" id="A0A8R1HVE9"/>
<dbReference type="Pfam" id="PF10318">
    <property type="entry name" value="7TM_GPCR_Srh"/>
    <property type="match status" value="1"/>
</dbReference>
<dbReference type="PRINTS" id="PR01705">
    <property type="entry name" value="TSP1REPEAT"/>
</dbReference>
<evidence type="ECO:0000256" key="1">
    <source>
        <dbReference type="ARBA" id="ARBA00023157"/>
    </source>
</evidence>
<dbReference type="Pfam" id="PF00090">
    <property type="entry name" value="TSP_1"/>
    <property type="match status" value="1"/>
</dbReference>
<protein>
    <submittedName>
        <fullName evidence="3">Uncharacterized protein</fullName>
    </submittedName>
</protein>
<keyword evidence="2" id="KW-0472">Membrane</keyword>
<dbReference type="InterPro" id="IPR038877">
    <property type="entry name" value="THSD1"/>
</dbReference>
<keyword evidence="2" id="KW-1133">Transmembrane helix</keyword>
<dbReference type="InterPro" id="IPR019422">
    <property type="entry name" value="7TM_GPCR_serpentine_rcpt_Srh"/>
</dbReference>
<name>A0A8R1HVE9_CAEJA</name>
<feature type="transmembrane region" description="Helical" evidence="2">
    <location>
        <begin position="96"/>
        <end position="117"/>
    </location>
</feature>
<evidence type="ECO:0000313" key="4">
    <source>
        <dbReference type="Proteomes" id="UP000005237"/>
    </source>
</evidence>
<dbReference type="InterPro" id="IPR036383">
    <property type="entry name" value="TSP1_rpt_sf"/>
</dbReference>
<dbReference type="SUPFAM" id="SSF82895">
    <property type="entry name" value="TSP-1 type 1 repeat"/>
    <property type="match status" value="1"/>
</dbReference>
<keyword evidence="2" id="KW-0812">Transmembrane</keyword>
<evidence type="ECO:0000313" key="3">
    <source>
        <dbReference type="EnsemblMetazoa" id="CJA08042a.1"/>
    </source>
</evidence>
<feature type="transmembrane region" description="Helical" evidence="2">
    <location>
        <begin position="238"/>
        <end position="262"/>
    </location>
</feature>
<dbReference type="Proteomes" id="UP000005237">
    <property type="component" value="Unassembled WGS sequence"/>
</dbReference>
<dbReference type="Gene3D" id="2.20.100.10">
    <property type="entry name" value="Thrombospondin type-1 (TSP1) repeat"/>
    <property type="match status" value="1"/>
</dbReference>
<dbReference type="PANTHER" id="PTHR16311">
    <property type="entry name" value="THROMBOSPONDIN TYPE I DOMAIN-CONTAINING 1"/>
    <property type="match status" value="1"/>
</dbReference>
<dbReference type="InterPro" id="IPR000884">
    <property type="entry name" value="TSP1_rpt"/>
</dbReference>
<keyword evidence="4" id="KW-1185">Reference proteome</keyword>
<dbReference type="FunFam" id="2.20.100.10:FF:000001">
    <property type="entry name" value="semaphorin-5A isoform X1"/>
    <property type="match status" value="1"/>
</dbReference>
<proteinExistence type="predicted"/>
<feature type="transmembrane region" description="Helical" evidence="2">
    <location>
        <begin position="14"/>
        <end position="39"/>
    </location>
</feature>
<dbReference type="SMART" id="SM00209">
    <property type="entry name" value="TSP1"/>
    <property type="match status" value="1"/>
</dbReference>
<reference evidence="4" key="1">
    <citation type="submission" date="2010-08" db="EMBL/GenBank/DDBJ databases">
        <authorList>
            <consortium name="Caenorhabditis japonica Sequencing Consortium"/>
            <person name="Wilson R.K."/>
        </authorList>
    </citation>
    <scope>NUCLEOTIDE SEQUENCE [LARGE SCALE GENOMIC DNA]</scope>
    <source>
        <strain evidence="4">DF5081</strain>
    </source>
</reference>
<feature type="transmembrane region" description="Helical" evidence="2">
    <location>
        <begin position="812"/>
        <end position="835"/>
    </location>
</feature>
<sequence length="968" mass="108664">MCNYRNIIIEDHQFYQIILNLLAVLEIPLYILGAYIIIWKTPKSMLPVKTSMLLLHFTCVWHDMCLCVLVVPFMIFPAGAGISLGILFKIGTPLPLIIYIGVTTVFLVAPAIVFFFEDRYNTLVRQDSQTHCRKVKRIIFHTINYLYVFVALLPTLVNVPNQDEAKALTLMEFPCLPPDIVNIPGFYRVSDNVVVPTISCMSVNFVAFVQVAFFFVATSLKTFNMKTTSKRTYEMQKHLFKCLCIQVIIPIVIIFVPCSYAVGLAATSHLDQAANNIACILVTSYELPQCNEETLNNQMPELPTFLSLFLLLHTSESLPLVPSLLNPPVPHANSQAYVETSNVTSQYTIYASNISSCRFKTAVIPCECFLQVSNDYRLEENGKLLTTFSVSPPDIKIFTPSNHEMLNELTVHIKPKLCREDLADIQLEHRSFQVFPGDEESSWKTVSAVAKTLKDTKTSLIFGCKHFADPGYYRVSIRLSLVNYTVQGEKWIVVNRTTQNVLRLREDSIFPHCSSDFTIGWDLAQCSMDHLHYRLRILAVPEGAKNHDDGAVYIEEIGIAADQYSLKISCSQFDIIHEKYCFELVSVNRNSSVSHTWHSACVSTEPVERKVGGWSAWSEWSACSETCGLGRQRRVRFCNEPVPKRSKYCDGPLIETQECILAKCPEAMMPQSLSTNCSCGCALSTEASSFFASSRHSRMCEGNQTWNLPRMDGLKIADFTVKKQGNAKGKLFFFLRAPYQELVWSSDSHQEYQFSLPLSASIFVVLWSKSNDTSRMIQANDGFTVSYSIRNADALPTVAKIDSCQPFCPETMAIAVMAIIFICIIFIPPLVCAAVTASIKRNSSPEVPLIDNKYDSEMIRSGNTESTHVSSRNYVAKRSIGIQLSVQSTPRTARACLSHESPVPPRGQSSLSEFGELEYDDYDGTTFPGSFLAPVQDIMYSQIDIDQIIGQSELFINSVEKADVHTQI</sequence>
<keyword evidence="1" id="KW-1015">Disulfide bond</keyword>
<dbReference type="PROSITE" id="PS50092">
    <property type="entry name" value="TSP1"/>
    <property type="match status" value="1"/>
</dbReference>
<dbReference type="GO" id="GO:0071944">
    <property type="term" value="C:cell periphery"/>
    <property type="evidence" value="ECO:0007669"/>
    <property type="project" value="TreeGrafter"/>
</dbReference>
<feature type="transmembrane region" description="Helical" evidence="2">
    <location>
        <begin position="193"/>
        <end position="217"/>
    </location>
</feature>
<dbReference type="EnsemblMetazoa" id="CJA08042a.1">
    <property type="protein sequence ID" value="CJA08042a.1"/>
    <property type="gene ID" value="WBGene00127246"/>
</dbReference>
<organism evidence="3 4">
    <name type="scientific">Caenorhabditis japonica</name>
    <dbReference type="NCBI Taxonomy" id="281687"/>
    <lineage>
        <taxon>Eukaryota</taxon>
        <taxon>Metazoa</taxon>
        <taxon>Ecdysozoa</taxon>
        <taxon>Nematoda</taxon>
        <taxon>Chromadorea</taxon>
        <taxon>Rhabditida</taxon>
        <taxon>Rhabditina</taxon>
        <taxon>Rhabditomorpha</taxon>
        <taxon>Rhabditoidea</taxon>
        <taxon>Rhabditidae</taxon>
        <taxon>Peloderinae</taxon>
        <taxon>Caenorhabditis</taxon>
    </lineage>
</organism>
<feature type="transmembrane region" description="Helical" evidence="2">
    <location>
        <begin position="138"/>
        <end position="157"/>
    </location>
</feature>
<accession>A0A8R1HVE9</accession>
<dbReference type="PANTHER" id="PTHR16311:SF3">
    <property type="entry name" value="THROMBOSPONDIN TYPE-1 DOMAIN-CONTAINING PROTEIN 1"/>
    <property type="match status" value="1"/>
</dbReference>
<evidence type="ECO:0000256" key="2">
    <source>
        <dbReference type="SAM" id="Phobius"/>
    </source>
</evidence>
<reference evidence="3" key="2">
    <citation type="submission" date="2022-06" db="UniProtKB">
        <authorList>
            <consortium name="EnsemblMetazoa"/>
        </authorList>
    </citation>
    <scope>IDENTIFICATION</scope>
    <source>
        <strain evidence="3">DF5081</strain>
    </source>
</reference>